<evidence type="ECO:0000256" key="2">
    <source>
        <dbReference type="ARBA" id="ARBA00022679"/>
    </source>
</evidence>
<dbReference type="Pfam" id="PF00043">
    <property type="entry name" value="GST_C"/>
    <property type="match status" value="1"/>
</dbReference>
<dbReference type="InterPro" id="IPR036249">
    <property type="entry name" value="Thioredoxin-like_sf"/>
</dbReference>
<dbReference type="SFLD" id="SFLDG00358">
    <property type="entry name" value="Main_(cytGST)"/>
    <property type="match status" value="1"/>
</dbReference>
<dbReference type="InterPro" id="IPR010987">
    <property type="entry name" value="Glutathione-S-Trfase_C-like"/>
</dbReference>
<dbReference type="PANTHER" id="PTHR11260:SF683">
    <property type="entry name" value="GLUTATHIONE TRANSFERASE"/>
    <property type="match status" value="1"/>
</dbReference>
<name>A0A6I9S7C4_ELAGV</name>
<dbReference type="SFLD" id="SFLDG01152">
    <property type="entry name" value="Main.3:_Omega-_and_Tau-like"/>
    <property type="match status" value="1"/>
</dbReference>
<dbReference type="InterPro" id="IPR036282">
    <property type="entry name" value="Glutathione-S-Trfase_C_sf"/>
</dbReference>
<dbReference type="GO" id="GO:0005737">
    <property type="term" value="C:cytoplasm"/>
    <property type="evidence" value="ECO:0007669"/>
    <property type="project" value="TreeGrafter"/>
</dbReference>
<organism evidence="7 8">
    <name type="scientific">Elaeis guineensis var. tenera</name>
    <name type="common">Oil palm</name>
    <dbReference type="NCBI Taxonomy" id="51953"/>
    <lineage>
        <taxon>Eukaryota</taxon>
        <taxon>Viridiplantae</taxon>
        <taxon>Streptophyta</taxon>
        <taxon>Embryophyta</taxon>
        <taxon>Tracheophyta</taxon>
        <taxon>Spermatophyta</taxon>
        <taxon>Magnoliopsida</taxon>
        <taxon>Liliopsida</taxon>
        <taxon>Arecaceae</taxon>
        <taxon>Arecoideae</taxon>
        <taxon>Cocoseae</taxon>
        <taxon>Elaeidinae</taxon>
        <taxon>Elaeis</taxon>
    </lineage>
</organism>
<evidence type="ECO:0000313" key="7">
    <source>
        <dbReference type="Proteomes" id="UP000504607"/>
    </source>
</evidence>
<proteinExistence type="inferred from homology"/>
<gene>
    <name evidence="8" type="primary">LOC105057828</name>
</gene>
<dbReference type="InParanoid" id="A0A6I9S7C4"/>
<evidence type="ECO:0000256" key="1">
    <source>
        <dbReference type="ARBA" id="ARBA00012452"/>
    </source>
</evidence>
<sequence>MEGAPLKLYGMWSSFYVHRVQLALHLKGVEYEYIEEDLSNKSPALLLHNPVHKKVPVLLHGDRPIAESSIIIEYIDEFWKAKPILPADPYERAVVRFWCHFVDNTLRPSFGVILRSSGEGQATAVDNFRQNLMFLETELRDGSFKGRKFFGGERIGILDIVMGCGLYWNSACEDVLGMKIIDQESFPLFTSWFESFNEAKEVKEVIPPAEKLVEYVKGVLQKMFN</sequence>
<dbReference type="SFLD" id="SFLDS00019">
    <property type="entry name" value="Glutathione_Transferase_(cytos"/>
    <property type="match status" value="1"/>
</dbReference>
<dbReference type="GeneID" id="105057828"/>
<dbReference type="GO" id="GO:0006749">
    <property type="term" value="P:glutathione metabolic process"/>
    <property type="evidence" value="ECO:0007669"/>
    <property type="project" value="InterPro"/>
</dbReference>
<protein>
    <recommendedName>
        <fullName evidence="1">glutathione transferase</fullName>
        <ecNumber evidence="1">2.5.1.18</ecNumber>
    </recommendedName>
</protein>
<dbReference type="InterPro" id="IPR045073">
    <property type="entry name" value="Omega/Tau-like"/>
</dbReference>
<evidence type="ECO:0000313" key="8">
    <source>
        <dbReference type="RefSeq" id="XP_010938837.1"/>
    </source>
</evidence>
<dbReference type="PROSITE" id="PS50404">
    <property type="entry name" value="GST_NTER"/>
    <property type="match status" value="1"/>
</dbReference>
<dbReference type="SUPFAM" id="SSF52833">
    <property type="entry name" value="Thioredoxin-like"/>
    <property type="match status" value="1"/>
</dbReference>
<dbReference type="Pfam" id="PF02798">
    <property type="entry name" value="GST_N"/>
    <property type="match status" value="1"/>
</dbReference>
<reference evidence="8" key="1">
    <citation type="submission" date="2025-08" db="UniProtKB">
        <authorList>
            <consortium name="RefSeq"/>
        </authorList>
    </citation>
    <scope>IDENTIFICATION</scope>
</reference>
<evidence type="ECO:0000256" key="4">
    <source>
        <dbReference type="RuleBase" id="RU003494"/>
    </source>
</evidence>
<dbReference type="InterPro" id="IPR004045">
    <property type="entry name" value="Glutathione_S-Trfase_N"/>
</dbReference>
<dbReference type="PANTHER" id="PTHR11260">
    <property type="entry name" value="GLUTATHIONE S-TRANSFERASE, GST, SUPERFAMILY, GST DOMAIN CONTAINING"/>
    <property type="match status" value="1"/>
</dbReference>
<dbReference type="PROSITE" id="PS50405">
    <property type="entry name" value="GST_CTER"/>
    <property type="match status" value="1"/>
</dbReference>
<evidence type="ECO:0000259" key="6">
    <source>
        <dbReference type="PROSITE" id="PS50405"/>
    </source>
</evidence>
<dbReference type="Gene3D" id="1.20.1050.10">
    <property type="match status" value="1"/>
</dbReference>
<dbReference type="RefSeq" id="XP_010938837.1">
    <property type="nucleotide sequence ID" value="XM_010940535.2"/>
</dbReference>
<feature type="domain" description="GST N-terminal" evidence="5">
    <location>
        <begin position="4"/>
        <end position="83"/>
    </location>
</feature>
<dbReference type="FunFam" id="1.20.1050.10:FF:000016">
    <property type="entry name" value="Glutathione S-transferase U9"/>
    <property type="match status" value="1"/>
</dbReference>
<dbReference type="FunFam" id="3.40.30.10:FF:000014">
    <property type="entry name" value="Tau class glutathione S-transferase"/>
    <property type="match status" value="1"/>
</dbReference>
<dbReference type="GO" id="GO:0004364">
    <property type="term" value="F:glutathione transferase activity"/>
    <property type="evidence" value="ECO:0007669"/>
    <property type="project" value="UniProtKB-EC"/>
</dbReference>
<accession>A0A6I9S7C4</accession>
<dbReference type="CDD" id="cd03185">
    <property type="entry name" value="GST_C_Tau"/>
    <property type="match status" value="1"/>
</dbReference>
<evidence type="ECO:0000259" key="5">
    <source>
        <dbReference type="PROSITE" id="PS50404"/>
    </source>
</evidence>
<dbReference type="Proteomes" id="UP000504607">
    <property type="component" value="Chromosome 14"/>
</dbReference>
<dbReference type="AlphaFoldDB" id="A0A6I9S7C4"/>
<dbReference type="KEGG" id="egu:105057828"/>
<dbReference type="InterPro" id="IPR004046">
    <property type="entry name" value="GST_C"/>
</dbReference>
<dbReference type="EC" id="2.5.1.18" evidence="1"/>
<dbReference type="InterPro" id="IPR040079">
    <property type="entry name" value="Glutathione_S-Trfase"/>
</dbReference>
<dbReference type="Gene3D" id="3.40.30.10">
    <property type="entry name" value="Glutaredoxin"/>
    <property type="match status" value="1"/>
</dbReference>
<dbReference type="SUPFAM" id="SSF47616">
    <property type="entry name" value="GST C-terminal domain-like"/>
    <property type="match status" value="1"/>
</dbReference>
<comment type="similarity">
    <text evidence="4">Belongs to the GST superfamily.</text>
</comment>
<keyword evidence="2 8" id="KW-0808">Transferase</keyword>
<dbReference type="OrthoDB" id="202840at2759"/>
<dbReference type="CDD" id="cd03058">
    <property type="entry name" value="GST_N_Tau"/>
    <property type="match status" value="1"/>
</dbReference>
<dbReference type="InterPro" id="IPR045074">
    <property type="entry name" value="GST_C_Tau"/>
</dbReference>
<dbReference type="GO" id="GO:0009407">
    <property type="term" value="P:toxin catabolic process"/>
    <property type="evidence" value="ECO:0007669"/>
    <property type="project" value="UniProtKB-ARBA"/>
</dbReference>
<keyword evidence="7" id="KW-1185">Reference proteome</keyword>
<evidence type="ECO:0000256" key="3">
    <source>
        <dbReference type="ARBA" id="ARBA00047960"/>
    </source>
</evidence>
<comment type="catalytic activity">
    <reaction evidence="3">
        <text>RX + glutathione = an S-substituted glutathione + a halide anion + H(+)</text>
        <dbReference type="Rhea" id="RHEA:16437"/>
        <dbReference type="ChEBI" id="CHEBI:15378"/>
        <dbReference type="ChEBI" id="CHEBI:16042"/>
        <dbReference type="ChEBI" id="CHEBI:17792"/>
        <dbReference type="ChEBI" id="CHEBI:57925"/>
        <dbReference type="ChEBI" id="CHEBI:90779"/>
        <dbReference type="EC" id="2.5.1.18"/>
    </reaction>
</comment>
<feature type="domain" description="GST C-terminal" evidence="6">
    <location>
        <begin position="88"/>
        <end position="219"/>
    </location>
</feature>